<evidence type="ECO:0000313" key="1">
    <source>
        <dbReference type="EMBL" id="SCM77549.1"/>
    </source>
</evidence>
<dbReference type="CDD" id="cd00090">
    <property type="entry name" value="HTH_ARSR"/>
    <property type="match status" value="1"/>
</dbReference>
<dbReference type="InterPro" id="IPR011991">
    <property type="entry name" value="ArsR-like_HTH"/>
</dbReference>
<dbReference type="Pfam" id="PF25212">
    <property type="entry name" value="HVO_A0114"/>
    <property type="match status" value="1"/>
</dbReference>
<sequence>MRIGRGEEKPAPGEPTVWFASTESFARLLSASNRELLRIIHEQKPGSLDELARITGRATPNVSRTLKKMESFGLVRMEKGQGLKLVPKVIHDRVELVLPLIEPRKSKGTRK</sequence>
<name>A0A212LJK2_9HYPH</name>
<protein>
    <submittedName>
        <fullName evidence="1">Uncharacterized protein</fullName>
    </submittedName>
</protein>
<proteinExistence type="predicted"/>
<reference evidence="1" key="1">
    <citation type="submission" date="2016-08" db="EMBL/GenBank/DDBJ databases">
        <authorList>
            <person name="Seilhamer J.J."/>
        </authorList>
    </citation>
    <scope>NUCLEOTIDE SEQUENCE</scope>
    <source>
        <strain evidence="1">86</strain>
    </source>
</reference>
<dbReference type="SUPFAM" id="SSF46785">
    <property type="entry name" value="Winged helix' DNA-binding domain"/>
    <property type="match status" value="1"/>
</dbReference>
<organism evidence="1">
    <name type="scientific">uncultured Pleomorphomonas sp</name>
    <dbReference type="NCBI Taxonomy" id="442121"/>
    <lineage>
        <taxon>Bacteria</taxon>
        <taxon>Pseudomonadati</taxon>
        <taxon>Pseudomonadota</taxon>
        <taxon>Alphaproteobacteria</taxon>
        <taxon>Hyphomicrobiales</taxon>
        <taxon>Pleomorphomonadaceae</taxon>
        <taxon>Pleomorphomonas</taxon>
        <taxon>environmental samples</taxon>
    </lineage>
</organism>
<dbReference type="Gene3D" id="1.10.10.10">
    <property type="entry name" value="Winged helix-like DNA-binding domain superfamily/Winged helix DNA-binding domain"/>
    <property type="match status" value="1"/>
</dbReference>
<dbReference type="AlphaFoldDB" id="A0A212LJK2"/>
<gene>
    <name evidence="1" type="ORF">KL86PLE_41354</name>
</gene>
<dbReference type="EMBL" id="FMJD01000008">
    <property type="protein sequence ID" value="SCM77549.1"/>
    <property type="molecule type" value="Genomic_DNA"/>
</dbReference>
<dbReference type="GO" id="GO:0006355">
    <property type="term" value="P:regulation of DNA-templated transcription"/>
    <property type="evidence" value="ECO:0007669"/>
    <property type="project" value="UniProtKB-ARBA"/>
</dbReference>
<accession>A0A212LJK2</accession>
<dbReference type="InterPro" id="IPR036390">
    <property type="entry name" value="WH_DNA-bd_sf"/>
</dbReference>
<dbReference type="InterPro" id="IPR036388">
    <property type="entry name" value="WH-like_DNA-bd_sf"/>
</dbReference>